<evidence type="ECO:0000256" key="4">
    <source>
        <dbReference type="ARBA" id="ARBA00023136"/>
    </source>
</evidence>
<evidence type="ECO:0000256" key="2">
    <source>
        <dbReference type="ARBA" id="ARBA00022692"/>
    </source>
</evidence>
<keyword evidence="7" id="KW-1185">Reference proteome</keyword>
<keyword evidence="4 5" id="KW-0472">Membrane</keyword>
<keyword evidence="3 5" id="KW-1133">Transmembrane helix</keyword>
<dbReference type="SUPFAM" id="SSF90123">
    <property type="entry name" value="ABC transporter transmembrane region"/>
    <property type="match status" value="1"/>
</dbReference>
<accession>A0A4Z0V8E5</accession>
<dbReference type="RefSeq" id="WP_135470279.1">
    <property type="nucleotide sequence ID" value="NZ_CASGTF010000053.1"/>
</dbReference>
<evidence type="ECO:0000256" key="5">
    <source>
        <dbReference type="SAM" id="Phobius"/>
    </source>
</evidence>
<gene>
    <name evidence="6" type="ORF">EZ315_02350</name>
</gene>
<keyword evidence="2 5" id="KW-0812">Transmembrane</keyword>
<feature type="transmembrane region" description="Helical" evidence="5">
    <location>
        <begin position="20"/>
        <end position="42"/>
    </location>
</feature>
<organism evidence="6 7">
    <name type="scientific">Duncaniella freteri</name>
    <dbReference type="NCBI Taxonomy" id="2530391"/>
    <lineage>
        <taxon>Bacteria</taxon>
        <taxon>Pseudomonadati</taxon>
        <taxon>Bacteroidota</taxon>
        <taxon>Bacteroidia</taxon>
        <taxon>Bacteroidales</taxon>
        <taxon>Muribaculaceae</taxon>
        <taxon>Duncaniella</taxon>
    </lineage>
</organism>
<dbReference type="Proteomes" id="UP000297635">
    <property type="component" value="Unassembled WGS sequence"/>
</dbReference>
<reference evidence="6 7" key="1">
    <citation type="submission" date="2019-02" db="EMBL/GenBank/DDBJ databases">
        <title>Isolation and identification of novel species under the genus Muribaculum.</title>
        <authorList>
            <person name="Miyake S."/>
            <person name="Ding Y."/>
            <person name="Low A."/>
            <person name="Soh M."/>
            <person name="Seedorf H."/>
        </authorList>
    </citation>
    <scope>NUCLEOTIDE SEQUENCE [LARGE SCALE GENOMIC DNA]</scope>
    <source>
        <strain evidence="6 7">TLL-A3</strain>
    </source>
</reference>
<evidence type="ECO:0000256" key="3">
    <source>
        <dbReference type="ARBA" id="ARBA00022989"/>
    </source>
</evidence>
<evidence type="ECO:0000256" key="1">
    <source>
        <dbReference type="ARBA" id="ARBA00004651"/>
    </source>
</evidence>
<comment type="caution">
    <text evidence="6">The sequence shown here is derived from an EMBL/GenBank/DDBJ whole genome shotgun (WGS) entry which is preliminary data.</text>
</comment>
<dbReference type="AlphaFoldDB" id="A0A4Z0V8E5"/>
<protein>
    <submittedName>
        <fullName evidence="6">Uncharacterized protein</fullName>
    </submittedName>
</protein>
<sequence>MRYTNKKRAMNPLDTHEILMWLAIIAIIVLVSITGMCINRVYIHRAHRKALAELRRRVIDSAMHCENTYDIKKETYNNGPEIDSATIDIKTSISESQAT</sequence>
<evidence type="ECO:0000313" key="7">
    <source>
        <dbReference type="Proteomes" id="UP000297635"/>
    </source>
</evidence>
<dbReference type="EMBL" id="SJSA01000001">
    <property type="protein sequence ID" value="TGG39600.1"/>
    <property type="molecule type" value="Genomic_DNA"/>
</dbReference>
<proteinExistence type="predicted"/>
<dbReference type="InterPro" id="IPR036640">
    <property type="entry name" value="ABC1_TM_sf"/>
</dbReference>
<name>A0A4Z0V8E5_9BACT</name>
<dbReference type="GO" id="GO:0005886">
    <property type="term" value="C:plasma membrane"/>
    <property type="evidence" value="ECO:0007669"/>
    <property type="project" value="UniProtKB-SubCell"/>
</dbReference>
<dbReference type="GO" id="GO:0005524">
    <property type="term" value="F:ATP binding"/>
    <property type="evidence" value="ECO:0007669"/>
    <property type="project" value="InterPro"/>
</dbReference>
<evidence type="ECO:0000313" key="6">
    <source>
        <dbReference type="EMBL" id="TGG39600.1"/>
    </source>
</evidence>
<comment type="subcellular location">
    <subcellularLocation>
        <location evidence="1">Cell membrane</location>
        <topology evidence="1">Multi-pass membrane protein</topology>
    </subcellularLocation>
</comment>